<dbReference type="PANTHER" id="PTHR30055">
    <property type="entry name" value="HTH-TYPE TRANSCRIPTIONAL REGULATOR RUTR"/>
    <property type="match status" value="1"/>
</dbReference>
<keyword evidence="2 4" id="KW-0238">DNA-binding</keyword>
<dbReference type="Proteomes" id="UP001235712">
    <property type="component" value="Unassembled WGS sequence"/>
</dbReference>
<feature type="DNA-binding region" description="H-T-H motif" evidence="4">
    <location>
        <begin position="49"/>
        <end position="68"/>
    </location>
</feature>
<dbReference type="EMBL" id="JAUSQZ010000001">
    <property type="protein sequence ID" value="MDP9824421.1"/>
    <property type="molecule type" value="Genomic_DNA"/>
</dbReference>
<dbReference type="InterPro" id="IPR001647">
    <property type="entry name" value="HTH_TetR"/>
</dbReference>
<dbReference type="Pfam" id="PF17754">
    <property type="entry name" value="TetR_C_14"/>
    <property type="match status" value="1"/>
</dbReference>
<dbReference type="PANTHER" id="PTHR30055:SF234">
    <property type="entry name" value="HTH-TYPE TRANSCRIPTIONAL REGULATOR BETI"/>
    <property type="match status" value="1"/>
</dbReference>
<dbReference type="SUPFAM" id="SSF46689">
    <property type="entry name" value="Homeodomain-like"/>
    <property type="match status" value="1"/>
</dbReference>
<dbReference type="InterPro" id="IPR041347">
    <property type="entry name" value="MftR_C"/>
</dbReference>
<organism evidence="6 7">
    <name type="scientific">Kineosporia succinea</name>
    <dbReference type="NCBI Taxonomy" id="84632"/>
    <lineage>
        <taxon>Bacteria</taxon>
        <taxon>Bacillati</taxon>
        <taxon>Actinomycetota</taxon>
        <taxon>Actinomycetes</taxon>
        <taxon>Kineosporiales</taxon>
        <taxon>Kineosporiaceae</taxon>
        <taxon>Kineosporia</taxon>
    </lineage>
</organism>
<keyword evidence="3" id="KW-0804">Transcription</keyword>
<proteinExistence type="predicted"/>
<evidence type="ECO:0000259" key="5">
    <source>
        <dbReference type="PROSITE" id="PS50977"/>
    </source>
</evidence>
<evidence type="ECO:0000256" key="4">
    <source>
        <dbReference type="PROSITE-ProRule" id="PRU00335"/>
    </source>
</evidence>
<evidence type="ECO:0000256" key="3">
    <source>
        <dbReference type="ARBA" id="ARBA00023163"/>
    </source>
</evidence>
<dbReference type="RefSeq" id="WP_307236951.1">
    <property type="nucleotide sequence ID" value="NZ_JAUSQZ010000001.1"/>
</dbReference>
<reference evidence="6 7" key="1">
    <citation type="submission" date="2023-07" db="EMBL/GenBank/DDBJ databases">
        <title>Sequencing the genomes of 1000 actinobacteria strains.</title>
        <authorList>
            <person name="Klenk H.-P."/>
        </authorList>
    </citation>
    <scope>NUCLEOTIDE SEQUENCE [LARGE SCALE GENOMIC DNA]</scope>
    <source>
        <strain evidence="6 7">DSM 44388</strain>
    </source>
</reference>
<evidence type="ECO:0000256" key="1">
    <source>
        <dbReference type="ARBA" id="ARBA00023015"/>
    </source>
</evidence>
<evidence type="ECO:0000256" key="2">
    <source>
        <dbReference type="ARBA" id="ARBA00023125"/>
    </source>
</evidence>
<accession>A0ABT9NVG7</accession>
<dbReference type="PRINTS" id="PR00455">
    <property type="entry name" value="HTHTETR"/>
</dbReference>
<dbReference type="InterPro" id="IPR009057">
    <property type="entry name" value="Homeodomain-like_sf"/>
</dbReference>
<dbReference type="Pfam" id="PF00440">
    <property type="entry name" value="TetR_N"/>
    <property type="match status" value="1"/>
</dbReference>
<keyword evidence="7" id="KW-1185">Reference proteome</keyword>
<comment type="caution">
    <text evidence="6">The sequence shown here is derived from an EMBL/GenBank/DDBJ whole genome shotgun (WGS) entry which is preliminary data.</text>
</comment>
<feature type="domain" description="HTH tetR-type" evidence="5">
    <location>
        <begin position="26"/>
        <end position="86"/>
    </location>
</feature>
<name>A0ABT9NVG7_9ACTN</name>
<keyword evidence="1" id="KW-0805">Transcription regulation</keyword>
<protein>
    <submittedName>
        <fullName evidence="6">AcrR family transcriptional regulator</fullName>
    </submittedName>
</protein>
<dbReference type="InterPro" id="IPR050109">
    <property type="entry name" value="HTH-type_TetR-like_transc_reg"/>
</dbReference>
<evidence type="ECO:0000313" key="6">
    <source>
        <dbReference type="EMBL" id="MDP9824421.1"/>
    </source>
</evidence>
<gene>
    <name evidence="6" type="ORF">J2S57_000170</name>
</gene>
<evidence type="ECO:0000313" key="7">
    <source>
        <dbReference type="Proteomes" id="UP001235712"/>
    </source>
</evidence>
<dbReference type="PROSITE" id="PS50977">
    <property type="entry name" value="HTH_TETR_2"/>
    <property type="match status" value="1"/>
</dbReference>
<sequence length="234" mass="25277">MSDEALTWLPRQSDDAGLGLRERKKRQMRAQLASAATRLFLDRGFDAVRVSDIAAACGVSEKTVFNYFPSKEALLLQRFESTWTALGAALADPAVPPVRATQNTLSEHLNALTGWMESHPDPREAVAEVHRFQELSLSTAGLRAHQLERAEQLTVLTAQLLAGRAGTSPDDPRVQIAAVSLTGLWRVHSAGLTRCLGAGAGPLEIRDRVTDDVARAAEVITAALEPFSPTTFPA</sequence>
<dbReference type="Gene3D" id="1.10.357.10">
    <property type="entry name" value="Tetracycline Repressor, domain 2"/>
    <property type="match status" value="1"/>
</dbReference>